<dbReference type="PANTHER" id="PTHR38224:SF1">
    <property type="entry name" value="PHLOEM SPECIFIC PROTEIN"/>
    <property type="match status" value="1"/>
</dbReference>
<gene>
    <name evidence="2" type="ORF">DCAF_LOCUS27587</name>
</gene>
<proteinExistence type="predicted"/>
<accession>A0AAV1SX48</accession>
<feature type="compositionally biased region" description="Basic residues" evidence="1">
    <location>
        <begin position="80"/>
        <end position="97"/>
    </location>
</feature>
<dbReference type="Proteomes" id="UP001314170">
    <property type="component" value="Unassembled WGS sequence"/>
</dbReference>
<evidence type="ECO:0000313" key="2">
    <source>
        <dbReference type="EMBL" id="CAK7357301.1"/>
    </source>
</evidence>
<organism evidence="2 3">
    <name type="scientific">Dovyalis caffra</name>
    <dbReference type="NCBI Taxonomy" id="77055"/>
    <lineage>
        <taxon>Eukaryota</taxon>
        <taxon>Viridiplantae</taxon>
        <taxon>Streptophyta</taxon>
        <taxon>Embryophyta</taxon>
        <taxon>Tracheophyta</taxon>
        <taxon>Spermatophyta</taxon>
        <taxon>Magnoliopsida</taxon>
        <taxon>eudicotyledons</taxon>
        <taxon>Gunneridae</taxon>
        <taxon>Pentapetalae</taxon>
        <taxon>rosids</taxon>
        <taxon>fabids</taxon>
        <taxon>Malpighiales</taxon>
        <taxon>Salicaceae</taxon>
        <taxon>Flacourtieae</taxon>
        <taxon>Dovyalis</taxon>
    </lineage>
</organism>
<keyword evidence="3" id="KW-1185">Reference proteome</keyword>
<evidence type="ECO:0000313" key="3">
    <source>
        <dbReference type="Proteomes" id="UP001314170"/>
    </source>
</evidence>
<protein>
    <submittedName>
        <fullName evidence="2">Uncharacterized protein</fullName>
    </submittedName>
</protein>
<comment type="caution">
    <text evidence="2">The sequence shown here is derived from an EMBL/GenBank/DDBJ whole genome shotgun (WGS) entry which is preliminary data.</text>
</comment>
<feature type="region of interest" description="Disordered" evidence="1">
    <location>
        <begin position="65"/>
        <end position="97"/>
    </location>
</feature>
<evidence type="ECO:0000256" key="1">
    <source>
        <dbReference type="SAM" id="MobiDB-lite"/>
    </source>
</evidence>
<sequence length="150" mass="17135">MIETAIDEEKVDRGKEGLVGGRQWSKGREKDFGIYTILVMMPSLLPDAPQYPSVHKAFNNTVIQEEETTEVPQDYVNRKNPAKSPKKAPKKAPKKVPKKVQVMDQVQFIEQNGNQKSEVVEDSVDDEAEGFIQQKRKGFELCKWKTFKLP</sequence>
<dbReference type="EMBL" id="CAWUPB010001198">
    <property type="protein sequence ID" value="CAK7357301.1"/>
    <property type="molecule type" value="Genomic_DNA"/>
</dbReference>
<dbReference type="AlphaFoldDB" id="A0AAV1SX48"/>
<reference evidence="2 3" key="1">
    <citation type="submission" date="2024-01" db="EMBL/GenBank/DDBJ databases">
        <authorList>
            <person name="Waweru B."/>
        </authorList>
    </citation>
    <scope>NUCLEOTIDE SEQUENCE [LARGE SCALE GENOMIC DNA]</scope>
</reference>
<name>A0AAV1SX48_9ROSI</name>
<dbReference type="PANTHER" id="PTHR38224">
    <property type="entry name" value="PHLOEM SPECIFIC PROTEIN"/>
    <property type="match status" value="1"/>
</dbReference>